<gene>
    <name evidence="2" type="ORF">V6N12_008396</name>
</gene>
<sequence>MVASPSQLPLLYILEIVSIGIGIAIGHSRFEWTGSDGKSKLRNRIKSIPPWMTRKLQLLNLGKELDALLEKDVKFDHCGLRNKHPKSFGPLSPV</sequence>
<keyword evidence="1" id="KW-1133">Transmembrane helix</keyword>
<dbReference type="EMBL" id="JBBPBM010000109">
    <property type="protein sequence ID" value="KAK8507046.1"/>
    <property type="molecule type" value="Genomic_DNA"/>
</dbReference>
<reference evidence="2 3" key="1">
    <citation type="journal article" date="2024" name="G3 (Bethesda)">
        <title>Genome assembly of Hibiscus sabdariffa L. provides insights into metabolisms of medicinal natural products.</title>
        <authorList>
            <person name="Kim T."/>
        </authorList>
    </citation>
    <scope>NUCLEOTIDE SEQUENCE [LARGE SCALE GENOMIC DNA]</scope>
    <source>
        <strain evidence="2">TK-2024</strain>
        <tissue evidence="2">Old leaves</tissue>
    </source>
</reference>
<keyword evidence="3" id="KW-1185">Reference proteome</keyword>
<organism evidence="2 3">
    <name type="scientific">Hibiscus sabdariffa</name>
    <name type="common">roselle</name>
    <dbReference type="NCBI Taxonomy" id="183260"/>
    <lineage>
        <taxon>Eukaryota</taxon>
        <taxon>Viridiplantae</taxon>
        <taxon>Streptophyta</taxon>
        <taxon>Embryophyta</taxon>
        <taxon>Tracheophyta</taxon>
        <taxon>Spermatophyta</taxon>
        <taxon>Magnoliopsida</taxon>
        <taxon>eudicotyledons</taxon>
        <taxon>Gunneridae</taxon>
        <taxon>Pentapetalae</taxon>
        <taxon>rosids</taxon>
        <taxon>malvids</taxon>
        <taxon>Malvales</taxon>
        <taxon>Malvaceae</taxon>
        <taxon>Malvoideae</taxon>
        <taxon>Hibiscus</taxon>
    </lineage>
</organism>
<protein>
    <submittedName>
        <fullName evidence="2">Uncharacterized protein</fullName>
    </submittedName>
</protein>
<keyword evidence="1" id="KW-0472">Membrane</keyword>
<evidence type="ECO:0000313" key="3">
    <source>
        <dbReference type="Proteomes" id="UP001472677"/>
    </source>
</evidence>
<dbReference type="Proteomes" id="UP001472677">
    <property type="component" value="Unassembled WGS sequence"/>
</dbReference>
<feature type="transmembrane region" description="Helical" evidence="1">
    <location>
        <begin position="12"/>
        <end position="32"/>
    </location>
</feature>
<evidence type="ECO:0000256" key="1">
    <source>
        <dbReference type="SAM" id="Phobius"/>
    </source>
</evidence>
<name>A0ABR2BIP9_9ROSI</name>
<keyword evidence="1" id="KW-0812">Transmembrane</keyword>
<comment type="caution">
    <text evidence="2">The sequence shown here is derived from an EMBL/GenBank/DDBJ whole genome shotgun (WGS) entry which is preliminary data.</text>
</comment>
<proteinExistence type="predicted"/>
<accession>A0ABR2BIP9</accession>
<evidence type="ECO:0000313" key="2">
    <source>
        <dbReference type="EMBL" id="KAK8507046.1"/>
    </source>
</evidence>